<evidence type="ECO:0000259" key="2">
    <source>
        <dbReference type="Pfam" id="PF09990"/>
    </source>
</evidence>
<feature type="transmembrane region" description="Helical" evidence="1">
    <location>
        <begin position="13"/>
        <end position="35"/>
    </location>
</feature>
<feature type="transmembrane region" description="Helical" evidence="1">
    <location>
        <begin position="115"/>
        <end position="137"/>
    </location>
</feature>
<proteinExistence type="predicted"/>
<dbReference type="InterPro" id="IPR019251">
    <property type="entry name" value="DUF2231_TM"/>
</dbReference>
<feature type="transmembrane region" description="Helical" evidence="1">
    <location>
        <begin position="42"/>
        <end position="63"/>
    </location>
</feature>
<dbReference type="EMBL" id="BAAAPB010000001">
    <property type="protein sequence ID" value="GAA1954519.1"/>
    <property type="molecule type" value="Genomic_DNA"/>
</dbReference>
<feature type="domain" description="DUF2231" evidence="2">
    <location>
        <begin position="7"/>
        <end position="154"/>
    </location>
</feature>
<evidence type="ECO:0000313" key="3">
    <source>
        <dbReference type="EMBL" id="GAA1954519.1"/>
    </source>
</evidence>
<evidence type="ECO:0000313" key="4">
    <source>
        <dbReference type="Proteomes" id="UP001500571"/>
    </source>
</evidence>
<feature type="transmembrane region" description="Helical" evidence="1">
    <location>
        <begin position="83"/>
        <end position="103"/>
    </location>
</feature>
<keyword evidence="1" id="KW-1133">Transmembrane helix</keyword>
<dbReference type="Pfam" id="PF09990">
    <property type="entry name" value="DUF2231"/>
    <property type="match status" value="1"/>
</dbReference>
<keyword evidence="1" id="KW-0812">Transmembrane</keyword>
<organism evidence="3 4">
    <name type="scientific">Nocardioides panacihumi</name>
    <dbReference type="NCBI Taxonomy" id="400774"/>
    <lineage>
        <taxon>Bacteria</taxon>
        <taxon>Bacillati</taxon>
        <taxon>Actinomycetota</taxon>
        <taxon>Actinomycetes</taxon>
        <taxon>Propionibacteriales</taxon>
        <taxon>Nocardioidaceae</taxon>
        <taxon>Nocardioides</taxon>
    </lineage>
</organism>
<protein>
    <recommendedName>
        <fullName evidence="2">DUF2231 domain-containing protein</fullName>
    </recommendedName>
</protein>
<name>A0ABN2QLZ7_9ACTN</name>
<comment type="caution">
    <text evidence="3">The sequence shown here is derived from an EMBL/GenBank/DDBJ whole genome shotgun (WGS) entry which is preliminary data.</text>
</comment>
<accession>A0ABN2QLZ7</accession>
<dbReference type="Proteomes" id="UP001500571">
    <property type="component" value="Unassembled WGS sequence"/>
</dbReference>
<gene>
    <name evidence="3" type="ORF">GCM10009798_12150</name>
</gene>
<evidence type="ECO:0000256" key="1">
    <source>
        <dbReference type="SAM" id="Phobius"/>
    </source>
</evidence>
<reference evidence="3 4" key="1">
    <citation type="journal article" date="2019" name="Int. J. Syst. Evol. Microbiol.">
        <title>The Global Catalogue of Microorganisms (GCM) 10K type strain sequencing project: providing services to taxonomists for standard genome sequencing and annotation.</title>
        <authorList>
            <consortium name="The Broad Institute Genomics Platform"/>
            <consortium name="The Broad Institute Genome Sequencing Center for Infectious Disease"/>
            <person name="Wu L."/>
            <person name="Ma J."/>
        </authorList>
    </citation>
    <scope>NUCLEOTIDE SEQUENCE [LARGE SCALE GENOMIC DNA]</scope>
    <source>
        <strain evidence="3 4">JCM 15309</strain>
    </source>
</reference>
<sequence length="157" mass="16199">MFDLINGLPVHPLIVHAIVVLLPLAAIGTVAIALVPRWRAPYGPLVTAAAIASVILLPIATSSGEALERHVGDPGRHAAMGDMLIWFAVPLAVLALALTYVARRAAAGRALVGPHWLPTAVAVLAVVAAVATGVQVYRVGDSGAKAVWADQVQASHH</sequence>
<keyword evidence="4" id="KW-1185">Reference proteome</keyword>
<dbReference type="RefSeq" id="WP_344043444.1">
    <property type="nucleotide sequence ID" value="NZ_BAAAPB010000001.1"/>
</dbReference>
<keyword evidence="1" id="KW-0472">Membrane</keyword>